<dbReference type="Proteomes" id="UP001212997">
    <property type="component" value="Unassembled WGS sequence"/>
</dbReference>
<comment type="caution">
    <text evidence="1">The sequence shown here is derived from an EMBL/GenBank/DDBJ whole genome shotgun (WGS) entry which is preliminary data.</text>
</comment>
<protein>
    <submittedName>
        <fullName evidence="1">Uncharacterized protein</fullName>
    </submittedName>
</protein>
<accession>A0AAD5UZH2</accession>
<reference evidence="1" key="1">
    <citation type="submission" date="2022-07" db="EMBL/GenBank/DDBJ databases">
        <title>Genome Sequence of Physisporinus lineatus.</title>
        <authorList>
            <person name="Buettner E."/>
        </authorList>
    </citation>
    <scope>NUCLEOTIDE SEQUENCE</scope>
    <source>
        <strain evidence="1">VT162</strain>
    </source>
</reference>
<gene>
    <name evidence="1" type="ORF">NLI96_g7261</name>
</gene>
<dbReference type="AlphaFoldDB" id="A0AAD5UZH2"/>
<sequence>MNPSPNPPPHHLTLNLFYVPSALTSILNGGSHEPPKMSLSVTTSERQYKAAGAMEQDPRIVTIPGSSGNLRT</sequence>
<organism evidence="1 2">
    <name type="scientific">Meripilus lineatus</name>
    <dbReference type="NCBI Taxonomy" id="2056292"/>
    <lineage>
        <taxon>Eukaryota</taxon>
        <taxon>Fungi</taxon>
        <taxon>Dikarya</taxon>
        <taxon>Basidiomycota</taxon>
        <taxon>Agaricomycotina</taxon>
        <taxon>Agaricomycetes</taxon>
        <taxon>Polyporales</taxon>
        <taxon>Meripilaceae</taxon>
        <taxon>Meripilus</taxon>
    </lineage>
</organism>
<proteinExistence type="predicted"/>
<evidence type="ECO:0000313" key="2">
    <source>
        <dbReference type="Proteomes" id="UP001212997"/>
    </source>
</evidence>
<dbReference type="EMBL" id="JANAWD010000292">
    <property type="protein sequence ID" value="KAJ3482028.1"/>
    <property type="molecule type" value="Genomic_DNA"/>
</dbReference>
<keyword evidence="2" id="KW-1185">Reference proteome</keyword>
<name>A0AAD5UZH2_9APHY</name>
<evidence type="ECO:0000313" key="1">
    <source>
        <dbReference type="EMBL" id="KAJ3482028.1"/>
    </source>
</evidence>